<gene>
    <name evidence="1" type="ORF">CLV62_10888</name>
</gene>
<keyword evidence="2" id="KW-1185">Reference proteome</keyword>
<evidence type="ECO:0000313" key="2">
    <source>
        <dbReference type="Proteomes" id="UP000247973"/>
    </source>
</evidence>
<accession>A0A2V3PS74</accession>
<organism evidence="1 2">
    <name type="scientific">Dysgonomonas alginatilytica</name>
    <dbReference type="NCBI Taxonomy" id="1605892"/>
    <lineage>
        <taxon>Bacteria</taxon>
        <taxon>Pseudomonadati</taxon>
        <taxon>Bacteroidota</taxon>
        <taxon>Bacteroidia</taxon>
        <taxon>Bacteroidales</taxon>
        <taxon>Dysgonomonadaceae</taxon>
        <taxon>Dysgonomonas</taxon>
    </lineage>
</organism>
<dbReference type="Proteomes" id="UP000247973">
    <property type="component" value="Unassembled WGS sequence"/>
</dbReference>
<proteinExistence type="predicted"/>
<name>A0A2V3PS74_9BACT</name>
<dbReference type="AlphaFoldDB" id="A0A2V3PS74"/>
<reference evidence="1 2" key="1">
    <citation type="submission" date="2018-03" db="EMBL/GenBank/DDBJ databases">
        <title>Genomic Encyclopedia of Archaeal and Bacterial Type Strains, Phase II (KMG-II): from individual species to whole genera.</title>
        <authorList>
            <person name="Goeker M."/>
        </authorList>
    </citation>
    <scope>NUCLEOTIDE SEQUENCE [LARGE SCALE GENOMIC DNA]</scope>
    <source>
        <strain evidence="1 2">DSM 100214</strain>
    </source>
</reference>
<protein>
    <submittedName>
        <fullName evidence="1">Uncharacterized protein</fullName>
    </submittedName>
</protein>
<evidence type="ECO:0000313" key="1">
    <source>
        <dbReference type="EMBL" id="PXV65090.1"/>
    </source>
</evidence>
<sequence length="38" mass="4631">MFATYNPGIFLFQMSRFIDFDIMKQIYSFLLQFPFPSK</sequence>
<dbReference type="EMBL" id="QICL01000008">
    <property type="protein sequence ID" value="PXV65090.1"/>
    <property type="molecule type" value="Genomic_DNA"/>
</dbReference>
<comment type="caution">
    <text evidence="1">The sequence shown here is derived from an EMBL/GenBank/DDBJ whole genome shotgun (WGS) entry which is preliminary data.</text>
</comment>